<gene>
    <name evidence="1" type="ORF">E0486_07745</name>
</gene>
<sequence length="155" mass="16562">MKLLRLAAPVLLGLMACNERVPASGSAASDTATTTGTTAAPAAACYRYTGNGDTVNLRLDPTGSGPLEYQLKEKDRNRGTFTIATNEGGLLRGWYRFQSEGMESVREEVFRKDGDALVPGYGEIVQQGDTARFAPGAALQFDSKRALRPVECGGR</sequence>
<dbReference type="OrthoDB" id="794403at2"/>
<dbReference type="AlphaFoldDB" id="A0A4R4E5M0"/>
<dbReference type="PROSITE" id="PS51257">
    <property type="entry name" value="PROKAR_LIPOPROTEIN"/>
    <property type="match status" value="1"/>
</dbReference>
<reference evidence="1 2" key="1">
    <citation type="submission" date="2019-03" db="EMBL/GenBank/DDBJ databases">
        <authorList>
            <person name="Kim M.K.M."/>
        </authorList>
    </citation>
    <scope>NUCLEOTIDE SEQUENCE [LARGE SCALE GENOMIC DNA]</scope>
    <source>
        <strain evidence="1 2">17J68-15</strain>
    </source>
</reference>
<evidence type="ECO:0000313" key="2">
    <source>
        <dbReference type="Proteomes" id="UP000295164"/>
    </source>
</evidence>
<keyword evidence="2" id="KW-1185">Reference proteome</keyword>
<organism evidence="1 2">
    <name type="scientific">Flaviaesturariibacter aridisoli</name>
    <dbReference type="NCBI Taxonomy" id="2545761"/>
    <lineage>
        <taxon>Bacteria</taxon>
        <taxon>Pseudomonadati</taxon>
        <taxon>Bacteroidota</taxon>
        <taxon>Chitinophagia</taxon>
        <taxon>Chitinophagales</taxon>
        <taxon>Chitinophagaceae</taxon>
        <taxon>Flaviaestuariibacter</taxon>
    </lineage>
</organism>
<proteinExistence type="predicted"/>
<comment type="caution">
    <text evidence="1">The sequence shown here is derived from an EMBL/GenBank/DDBJ whole genome shotgun (WGS) entry which is preliminary data.</text>
</comment>
<evidence type="ECO:0000313" key="1">
    <source>
        <dbReference type="EMBL" id="TCZ72948.1"/>
    </source>
</evidence>
<dbReference type="RefSeq" id="WP_131851583.1">
    <property type="nucleotide sequence ID" value="NZ_SKFH01000009.1"/>
</dbReference>
<accession>A0A4R4E5M0</accession>
<name>A0A4R4E5M0_9BACT</name>
<protein>
    <recommendedName>
        <fullName evidence="3">Lipoprotein</fullName>
    </recommendedName>
</protein>
<evidence type="ECO:0008006" key="3">
    <source>
        <dbReference type="Google" id="ProtNLM"/>
    </source>
</evidence>
<dbReference type="Proteomes" id="UP000295164">
    <property type="component" value="Unassembled WGS sequence"/>
</dbReference>
<dbReference type="EMBL" id="SKFH01000009">
    <property type="protein sequence ID" value="TCZ72948.1"/>
    <property type="molecule type" value="Genomic_DNA"/>
</dbReference>